<sequence>MKIHKLITGPVQENCYILEKDGQALVVDPGSDGERIIHKIEDLNLKPLHILLTHAHFDHIGALDQVRDYYHIPASIHEIEKDYLLDPDLNFSSMTGQPFTCQPADHLFTEEVELEIGPFDFKVVHTPGHSPGSVSFIFQSDKQVIAGDALFRESIGRTDSFNADGPTLLDSIQTKLLSLDDDFTVYPGHGQATSIGHEKSYNPFF</sequence>
<evidence type="ECO:0000256" key="1">
    <source>
        <dbReference type="ARBA" id="ARBA00001947"/>
    </source>
</evidence>
<accession>K9EVL2</accession>
<dbReference type="SUPFAM" id="SSF56281">
    <property type="entry name" value="Metallo-hydrolase/oxidoreductase"/>
    <property type="match status" value="1"/>
</dbReference>
<dbReference type="PANTHER" id="PTHR46233:SF3">
    <property type="entry name" value="HYDROXYACYLGLUTATHIONE HYDROLASE GLOC"/>
    <property type="match status" value="1"/>
</dbReference>
<comment type="caution">
    <text evidence="6">The sequence shown here is derived from an EMBL/GenBank/DDBJ whole genome shotgun (WGS) entry which is preliminary data.</text>
</comment>
<dbReference type="InterPro" id="IPR001279">
    <property type="entry name" value="Metallo-B-lactamas"/>
</dbReference>
<proteinExistence type="predicted"/>
<reference evidence="6 7" key="1">
    <citation type="submission" date="2012-09" db="EMBL/GenBank/DDBJ databases">
        <title>The Genome Sequence of Alloiococcus otitis ATCC 51267.</title>
        <authorList>
            <consortium name="The Broad Institute Genome Sequencing Platform"/>
            <person name="Earl A."/>
            <person name="Ward D."/>
            <person name="Feldgarden M."/>
            <person name="Gevers D."/>
            <person name="Huys G."/>
            <person name="Walker B."/>
            <person name="Young S.K."/>
            <person name="Zeng Q."/>
            <person name="Gargeya S."/>
            <person name="Fitzgerald M."/>
            <person name="Haas B."/>
            <person name="Abouelleil A."/>
            <person name="Alvarado L."/>
            <person name="Arachchi H.M."/>
            <person name="Berlin A.M."/>
            <person name="Chapman S.B."/>
            <person name="Goldberg J."/>
            <person name="Griggs A."/>
            <person name="Gujja S."/>
            <person name="Hansen M."/>
            <person name="Howarth C."/>
            <person name="Imamovic A."/>
            <person name="Larimer J."/>
            <person name="McCowen C."/>
            <person name="Montmayeur A."/>
            <person name="Murphy C."/>
            <person name="Neiman D."/>
            <person name="Pearson M."/>
            <person name="Priest M."/>
            <person name="Roberts A."/>
            <person name="Saif S."/>
            <person name="Shea T."/>
            <person name="Sisk P."/>
            <person name="Sykes S."/>
            <person name="Wortman J."/>
            <person name="Nusbaum C."/>
            <person name="Birren B."/>
        </authorList>
    </citation>
    <scope>NUCLEOTIDE SEQUENCE [LARGE SCALE GENOMIC DNA]</scope>
    <source>
        <strain evidence="6 7">ATCC 51267</strain>
    </source>
</reference>
<protein>
    <recommendedName>
        <fullName evidence="5">Metallo-beta-lactamase domain-containing protein</fullName>
    </recommendedName>
</protein>
<dbReference type="InterPro" id="IPR036866">
    <property type="entry name" value="RibonucZ/Hydroxyglut_hydro"/>
</dbReference>
<name>K9EVL2_9LACT</name>
<evidence type="ECO:0000256" key="3">
    <source>
        <dbReference type="ARBA" id="ARBA00022801"/>
    </source>
</evidence>
<dbReference type="STRING" id="883081.HMPREF9698_01406"/>
<dbReference type="EMBL" id="AGXA01000022">
    <property type="protein sequence ID" value="EKU93245.1"/>
    <property type="molecule type" value="Genomic_DNA"/>
</dbReference>
<dbReference type="GO" id="GO:0016787">
    <property type="term" value="F:hydrolase activity"/>
    <property type="evidence" value="ECO:0007669"/>
    <property type="project" value="UniProtKB-KW"/>
</dbReference>
<gene>
    <name evidence="6" type="ORF">HMPREF9698_01406</name>
</gene>
<dbReference type="Proteomes" id="UP000009875">
    <property type="component" value="Unassembled WGS sequence"/>
</dbReference>
<evidence type="ECO:0000259" key="5">
    <source>
        <dbReference type="SMART" id="SM00849"/>
    </source>
</evidence>
<organism evidence="6 7">
    <name type="scientific">Alloiococcus otitis ATCC 51267</name>
    <dbReference type="NCBI Taxonomy" id="883081"/>
    <lineage>
        <taxon>Bacteria</taxon>
        <taxon>Bacillati</taxon>
        <taxon>Bacillota</taxon>
        <taxon>Bacilli</taxon>
        <taxon>Lactobacillales</taxon>
        <taxon>Carnobacteriaceae</taxon>
        <taxon>Alloiococcus</taxon>
    </lineage>
</organism>
<keyword evidence="4" id="KW-0862">Zinc</keyword>
<keyword evidence="7" id="KW-1185">Reference proteome</keyword>
<dbReference type="Gene3D" id="3.60.15.10">
    <property type="entry name" value="Ribonuclease Z/Hydroxyacylglutathione hydrolase-like"/>
    <property type="match status" value="1"/>
</dbReference>
<evidence type="ECO:0000313" key="7">
    <source>
        <dbReference type="Proteomes" id="UP000009875"/>
    </source>
</evidence>
<comment type="cofactor">
    <cofactor evidence="1">
        <name>Zn(2+)</name>
        <dbReference type="ChEBI" id="CHEBI:29105"/>
    </cofactor>
</comment>
<dbReference type="CDD" id="cd06262">
    <property type="entry name" value="metallo-hydrolase-like_MBL-fold"/>
    <property type="match status" value="1"/>
</dbReference>
<dbReference type="HOGENOM" id="CLU_030571_5_2_9"/>
<feature type="domain" description="Metallo-beta-lactamase" evidence="5">
    <location>
        <begin position="12"/>
        <end position="189"/>
    </location>
</feature>
<keyword evidence="2" id="KW-0479">Metal-binding</keyword>
<dbReference type="OrthoDB" id="9802248at2"/>
<dbReference type="InterPro" id="IPR051453">
    <property type="entry name" value="MBL_Glyoxalase_II"/>
</dbReference>
<dbReference type="Pfam" id="PF00753">
    <property type="entry name" value="Lactamase_B"/>
    <property type="match status" value="1"/>
</dbReference>
<evidence type="ECO:0000313" key="6">
    <source>
        <dbReference type="EMBL" id="EKU93245.1"/>
    </source>
</evidence>
<dbReference type="PANTHER" id="PTHR46233">
    <property type="entry name" value="HYDROXYACYLGLUTATHIONE HYDROLASE GLOC"/>
    <property type="match status" value="1"/>
</dbReference>
<dbReference type="GO" id="GO:0046872">
    <property type="term" value="F:metal ion binding"/>
    <property type="evidence" value="ECO:0007669"/>
    <property type="project" value="UniProtKB-KW"/>
</dbReference>
<dbReference type="SMART" id="SM00849">
    <property type="entry name" value="Lactamase_B"/>
    <property type="match status" value="1"/>
</dbReference>
<evidence type="ECO:0000256" key="2">
    <source>
        <dbReference type="ARBA" id="ARBA00022723"/>
    </source>
</evidence>
<evidence type="ECO:0000256" key="4">
    <source>
        <dbReference type="ARBA" id="ARBA00022833"/>
    </source>
</evidence>
<dbReference type="RefSeq" id="WP_003778478.1">
    <property type="nucleotide sequence ID" value="NZ_JH992960.1"/>
</dbReference>
<dbReference type="AlphaFoldDB" id="K9EVL2"/>
<dbReference type="PATRIC" id="fig|883081.3.peg.1241"/>
<keyword evidence="3" id="KW-0378">Hydrolase</keyword>
<dbReference type="eggNOG" id="COG0491">
    <property type="taxonomic scope" value="Bacteria"/>
</dbReference>